<keyword evidence="5" id="KW-0175">Coiled coil</keyword>
<evidence type="ECO:0000259" key="6">
    <source>
        <dbReference type="PROSITE" id="PS50089"/>
    </source>
</evidence>
<evidence type="ECO:0000256" key="4">
    <source>
        <dbReference type="PROSITE-ProRule" id="PRU00024"/>
    </source>
</evidence>
<protein>
    <recommendedName>
        <fullName evidence="10">RING-type domain-containing protein</fullName>
    </recommendedName>
</protein>
<keyword evidence="1" id="KW-0479">Metal-binding</keyword>
<dbReference type="PROSITE" id="PS50119">
    <property type="entry name" value="ZF_BBOX"/>
    <property type="match status" value="1"/>
</dbReference>
<dbReference type="PROSITE" id="PS00518">
    <property type="entry name" value="ZF_RING_1"/>
    <property type="match status" value="1"/>
</dbReference>
<feature type="domain" description="RING-type" evidence="6">
    <location>
        <begin position="14"/>
        <end position="54"/>
    </location>
</feature>
<keyword evidence="3" id="KW-0862">Zinc</keyword>
<dbReference type="InterPro" id="IPR000315">
    <property type="entry name" value="Znf_B-box"/>
</dbReference>
<feature type="coiled-coil region" evidence="5">
    <location>
        <begin position="163"/>
        <end position="227"/>
    </location>
</feature>
<dbReference type="Pfam" id="PF00643">
    <property type="entry name" value="zf-B_box"/>
    <property type="match status" value="1"/>
</dbReference>
<sequence length="361" mass="41304">MASSLSTLKRDLQCPVCIEIFKDPVILSCSHSFCRTCVQRSWRRSPGRQCPLCSRRSSKDHPLSNLTLKNTCESFLQQKKKEEGSSLQGALCSLHLETVNLFCVDDQQLICGKCVSADHLSHSFCSLSKAADFQKETLHSHLTHLNKNLSDFNKAKAAKDLTLQQTEKQMKQEFEKLHQFLRREEEVQISDLRQEVEEKSQSMKKSIEELEKQIKEISTLVKEREERKKDAALFLQAAKTASERFKNSAPDFNPNSQPQINVVPHLDNLSYRVWEKIKHSLSADSSQLNPTCTSDYPQPTQHYWVAADLAVNSTEFPQATGSTTPLKYADEISFEDCEMMDPDECRPYQRVEYNSYTANKP</sequence>
<dbReference type="PANTHER" id="PTHR24103">
    <property type="entry name" value="E3 UBIQUITIN-PROTEIN LIGASE TRIM"/>
    <property type="match status" value="1"/>
</dbReference>
<proteinExistence type="predicted"/>
<keyword evidence="2 4" id="KW-0863">Zinc-finger</keyword>
<evidence type="ECO:0000256" key="5">
    <source>
        <dbReference type="SAM" id="Coils"/>
    </source>
</evidence>
<dbReference type="AlphaFoldDB" id="A0A8B9JUM2"/>
<dbReference type="InterPro" id="IPR001841">
    <property type="entry name" value="Znf_RING"/>
</dbReference>
<dbReference type="SUPFAM" id="SSF57845">
    <property type="entry name" value="B-box zinc-binding domain"/>
    <property type="match status" value="1"/>
</dbReference>
<dbReference type="SUPFAM" id="SSF57850">
    <property type="entry name" value="RING/U-box"/>
    <property type="match status" value="1"/>
</dbReference>
<evidence type="ECO:0000313" key="8">
    <source>
        <dbReference type="Ensembl" id="ENSAMXP00005026118.1"/>
    </source>
</evidence>
<dbReference type="InterPro" id="IPR013083">
    <property type="entry name" value="Znf_RING/FYVE/PHD"/>
</dbReference>
<dbReference type="OrthoDB" id="654191at2759"/>
<dbReference type="GO" id="GO:0008270">
    <property type="term" value="F:zinc ion binding"/>
    <property type="evidence" value="ECO:0007669"/>
    <property type="project" value="UniProtKB-KW"/>
</dbReference>
<evidence type="ECO:0000256" key="3">
    <source>
        <dbReference type="ARBA" id="ARBA00022833"/>
    </source>
</evidence>
<dbReference type="InterPro" id="IPR050143">
    <property type="entry name" value="TRIM/RBCC"/>
</dbReference>
<dbReference type="PROSITE" id="PS50089">
    <property type="entry name" value="ZF_RING_2"/>
    <property type="match status" value="1"/>
</dbReference>
<dbReference type="Gene3D" id="3.30.160.60">
    <property type="entry name" value="Classic Zinc Finger"/>
    <property type="match status" value="1"/>
</dbReference>
<feature type="domain" description="B box-type" evidence="7">
    <location>
        <begin position="87"/>
        <end position="127"/>
    </location>
</feature>
<evidence type="ECO:0000313" key="9">
    <source>
        <dbReference type="Proteomes" id="UP000694621"/>
    </source>
</evidence>
<dbReference type="Gene3D" id="3.30.40.10">
    <property type="entry name" value="Zinc/RING finger domain, C3HC4 (zinc finger)"/>
    <property type="match status" value="1"/>
</dbReference>
<dbReference type="InterPro" id="IPR017907">
    <property type="entry name" value="Znf_RING_CS"/>
</dbReference>
<accession>A0A8B9JUM2</accession>
<organism evidence="8 9">
    <name type="scientific">Astyanax mexicanus</name>
    <name type="common">Blind cave fish</name>
    <name type="synonym">Astyanax fasciatus mexicanus</name>
    <dbReference type="NCBI Taxonomy" id="7994"/>
    <lineage>
        <taxon>Eukaryota</taxon>
        <taxon>Metazoa</taxon>
        <taxon>Chordata</taxon>
        <taxon>Craniata</taxon>
        <taxon>Vertebrata</taxon>
        <taxon>Euteleostomi</taxon>
        <taxon>Actinopterygii</taxon>
        <taxon>Neopterygii</taxon>
        <taxon>Teleostei</taxon>
        <taxon>Ostariophysi</taxon>
        <taxon>Characiformes</taxon>
        <taxon>Characoidei</taxon>
        <taxon>Acestrorhamphidae</taxon>
        <taxon>Acestrorhamphinae</taxon>
        <taxon>Astyanax</taxon>
    </lineage>
</organism>
<name>A0A8B9JUM2_ASTMX</name>
<dbReference type="Ensembl" id="ENSAMXT00005028774.1">
    <property type="protein sequence ID" value="ENSAMXP00005026118.1"/>
    <property type="gene ID" value="ENSAMXG00005013204.1"/>
</dbReference>
<evidence type="ECO:0008006" key="10">
    <source>
        <dbReference type="Google" id="ProtNLM"/>
    </source>
</evidence>
<evidence type="ECO:0000256" key="1">
    <source>
        <dbReference type="ARBA" id="ARBA00022723"/>
    </source>
</evidence>
<dbReference type="SMART" id="SM00184">
    <property type="entry name" value="RING"/>
    <property type="match status" value="1"/>
</dbReference>
<reference evidence="8" key="1">
    <citation type="submission" date="2025-08" db="UniProtKB">
        <authorList>
            <consortium name="Ensembl"/>
        </authorList>
    </citation>
    <scope>IDENTIFICATION</scope>
</reference>
<dbReference type="SMART" id="SM00336">
    <property type="entry name" value="BBOX"/>
    <property type="match status" value="1"/>
</dbReference>
<evidence type="ECO:0000256" key="2">
    <source>
        <dbReference type="ARBA" id="ARBA00022771"/>
    </source>
</evidence>
<evidence type="ECO:0000259" key="7">
    <source>
        <dbReference type="PROSITE" id="PS50119"/>
    </source>
</evidence>
<dbReference type="Pfam" id="PF13923">
    <property type="entry name" value="zf-C3HC4_2"/>
    <property type="match status" value="1"/>
</dbReference>
<dbReference type="Proteomes" id="UP000694621">
    <property type="component" value="Unplaced"/>
</dbReference>